<dbReference type="PANTHER" id="PTHR30177:SF28">
    <property type="entry name" value="CHOLINE TRANSPORT SYSTEM PERMEASE PROTEIN OPUBB"/>
    <property type="match status" value="1"/>
</dbReference>
<dbReference type="InterPro" id="IPR051204">
    <property type="entry name" value="ABC_transp_perm/SBD"/>
</dbReference>
<evidence type="ECO:0000313" key="9">
    <source>
        <dbReference type="Proteomes" id="UP000275836"/>
    </source>
</evidence>
<dbReference type="InterPro" id="IPR000515">
    <property type="entry name" value="MetI-like"/>
</dbReference>
<reference evidence="8 9" key="1">
    <citation type="submission" date="2018-10" db="EMBL/GenBank/DDBJ databases">
        <title>Draft genome sequence of Weissella viridescens UCO-SMC3.</title>
        <authorList>
            <person name="Garcia-Cancino A."/>
            <person name="Espinoza-Monje M."/>
            <person name="Albarracin L."/>
            <person name="Garcia-Castillo V."/>
            <person name="Campos-Martin J."/>
            <person name="Nakano Y."/>
            <person name="Guitierrez-Zamorano C."/>
            <person name="Ikeda-Ohtsubo W."/>
            <person name="Morita H."/>
            <person name="Kitazawa H."/>
            <person name="Villena J."/>
        </authorList>
    </citation>
    <scope>NUCLEOTIDE SEQUENCE [LARGE SCALE GENOMIC DNA]</scope>
    <source>
        <strain evidence="8 9">UCO-SMC3</strain>
    </source>
</reference>
<dbReference type="EMBL" id="RHGY01000001">
    <property type="protein sequence ID" value="RRG18534.1"/>
    <property type="molecule type" value="Genomic_DNA"/>
</dbReference>
<dbReference type="OrthoDB" id="9801163at2"/>
<dbReference type="RefSeq" id="WP_124942510.1">
    <property type="nucleotide sequence ID" value="NZ_RHGY01000001.1"/>
</dbReference>
<comment type="similarity">
    <text evidence="6">Belongs to the binding-protein-dependent transport system permease family.</text>
</comment>
<feature type="transmembrane region" description="Helical" evidence="6">
    <location>
        <begin position="81"/>
        <end position="100"/>
    </location>
</feature>
<dbReference type="GO" id="GO:0055085">
    <property type="term" value="P:transmembrane transport"/>
    <property type="evidence" value="ECO:0007669"/>
    <property type="project" value="InterPro"/>
</dbReference>
<dbReference type="SUPFAM" id="SSF161098">
    <property type="entry name" value="MetI-like"/>
    <property type="match status" value="1"/>
</dbReference>
<keyword evidence="4 6" id="KW-1133">Transmembrane helix</keyword>
<dbReference type="InterPro" id="IPR035906">
    <property type="entry name" value="MetI-like_sf"/>
</dbReference>
<evidence type="ECO:0000256" key="6">
    <source>
        <dbReference type="RuleBase" id="RU363032"/>
    </source>
</evidence>
<comment type="subcellular location">
    <subcellularLocation>
        <location evidence="6">Cell membrane</location>
        <topology evidence="6">Multi-pass membrane protein</topology>
    </subcellularLocation>
    <subcellularLocation>
        <location evidence="1">Membrane</location>
        <topology evidence="1">Multi-pass membrane protein</topology>
    </subcellularLocation>
</comment>
<dbReference type="GO" id="GO:0031460">
    <property type="term" value="P:glycine betaine transport"/>
    <property type="evidence" value="ECO:0007669"/>
    <property type="project" value="TreeGrafter"/>
</dbReference>
<evidence type="ECO:0000256" key="4">
    <source>
        <dbReference type="ARBA" id="ARBA00022989"/>
    </source>
</evidence>
<protein>
    <submittedName>
        <fullName evidence="8">ABC transporter permease</fullName>
    </submittedName>
</protein>
<dbReference type="FunFam" id="1.10.3720.10:FF:000001">
    <property type="entry name" value="Glycine betaine ABC transporter, permease"/>
    <property type="match status" value="1"/>
</dbReference>
<feature type="transmembrane region" description="Helical" evidence="6">
    <location>
        <begin position="146"/>
        <end position="170"/>
    </location>
</feature>
<feature type="domain" description="ABC transmembrane type-1" evidence="7">
    <location>
        <begin position="16"/>
        <end position="195"/>
    </location>
</feature>
<comment type="caution">
    <text evidence="8">The sequence shown here is derived from an EMBL/GenBank/DDBJ whole genome shotgun (WGS) entry which is preliminary data.</text>
</comment>
<sequence length="228" mass="24878">MQSFISEYGSQILTKSGQHIYISAIALFFGIIVAVPAGIALTRANKLANPIINVVSALQTIPSLALLTLMLPIFGIGRTPAIIALFIYSLLPILRNTYLGMSNVSDEYRDVARGMGMSNIQSIFMVELPIALPTIMAGIHLSAIYVISWATLASYIGAGGLGDLIFSGLYNYQPELIFAGTIPVTIIALVVDFLLSKLERIMTPKAFLLQEDKDEKQQAREDAERRAR</sequence>
<evidence type="ECO:0000256" key="3">
    <source>
        <dbReference type="ARBA" id="ARBA00022692"/>
    </source>
</evidence>
<keyword evidence="2 6" id="KW-0813">Transport</keyword>
<name>A0A3P2RD59_WEIVI</name>
<evidence type="ECO:0000256" key="5">
    <source>
        <dbReference type="ARBA" id="ARBA00023136"/>
    </source>
</evidence>
<dbReference type="PROSITE" id="PS50928">
    <property type="entry name" value="ABC_TM1"/>
    <property type="match status" value="1"/>
</dbReference>
<dbReference type="Pfam" id="PF00528">
    <property type="entry name" value="BPD_transp_1"/>
    <property type="match status" value="1"/>
</dbReference>
<accession>A0A3P2RD59</accession>
<evidence type="ECO:0000256" key="2">
    <source>
        <dbReference type="ARBA" id="ARBA00022448"/>
    </source>
</evidence>
<feature type="transmembrane region" description="Helical" evidence="6">
    <location>
        <begin position="20"/>
        <end position="39"/>
    </location>
</feature>
<feature type="transmembrane region" description="Helical" evidence="6">
    <location>
        <begin position="176"/>
        <end position="195"/>
    </location>
</feature>
<feature type="transmembrane region" description="Helical" evidence="6">
    <location>
        <begin position="51"/>
        <end position="74"/>
    </location>
</feature>
<evidence type="ECO:0000313" key="8">
    <source>
        <dbReference type="EMBL" id="RRG18534.1"/>
    </source>
</evidence>
<dbReference type="Proteomes" id="UP000275836">
    <property type="component" value="Unassembled WGS sequence"/>
</dbReference>
<gene>
    <name evidence="8" type="ORF">D3P96_00685</name>
</gene>
<evidence type="ECO:0000259" key="7">
    <source>
        <dbReference type="PROSITE" id="PS50928"/>
    </source>
</evidence>
<dbReference type="AlphaFoldDB" id="A0A3P2RD59"/>
<dbReference type="GO" id="GO:0005886">
    <property type="term" value="C:plasma membrane"/>
    <property type="evidence" value="ECO:0007669"/>
    <property type="project" value="UniProtKB-SubCell"/>
</dbReference>
<keyword evidence="3 6" id="KW-0812">Transmembrane</keyword>
<dbReference type="PANTHER" id="PTHR30177">
    <property type="entry name" value="GLYCINE BETAINE/L-PROLINE TRANSPORT SYSTEM PERMEASE PROTEIN PROW"/>
    <property type="match status" value="1"/>
</dbReference>
<proteinExistence type="inferred from homology"/>
<keyword evidence="5 6" id="KW-0472">Membrane</keyword>
<evidence type="ECO:0000256" key="1">
    <source>
        <dbReference type="ARBA" id="ARBA00004141"/>
    </source>
</evidence>
<dbReference type="Gene3D" id="1.10.3720.10">
    <property type="entry name" value="MetI-like"/>
    <property type="match status" value="1"/>
</dbReference>
<organism evidence="8 9">
    <name type="scientific">Weissella viridescens</name>
    <name type="common">Lactobacillus viridescens</name>
    <dbReference type="NCBI Taxonomy" id="1629"/>
    <lineage>
        <taxon>Bacteria</taxon>
        <taxon>Bacillati</taxon>
        <taxon>Bacillota</taxon>
        <taxon>Bacilli</taxon>
        <taxon>Lactobacillales</taxon>
        <taxon>Lactobacillaceae</taxon>
        <taxon>Weissella</taxon>
    </lineage>
</organism>
<dbReference type="CDD" id="cd06261">
    <property type="entry name" value="TM_PBP2"/>
    <property type="match status" value="1"/>
</dbReference>